<comment type="caution">
    <text evidence="1">The sequence shown here is derived from an EMBL/GenBank/DDBJ whole genome shotgun (WGS) entry which is preliminary data.</text>
</comment>
<sequence>MHCAYRPVRVPYRYRQYIGTSVRIGRWCGDVARMRSSRLRQPLSRLEGSDLREEIVAAIRYKAALIVAVDQREKNVRRLSRGAAEAAVTVVITNGEEEAMTTLMARLGATSPRRQQHRLGQRWVWEEDGGKGGATTLSLVEAQEMAVAREEDVGDGSSIDGRSGAGVATVKEGCQRSQGLWLRWRDCTNMTAKLQRRSVVESQRERRGSLL</sequence>
<accession>A0A426XB85</accession>
<organism evidence="1 2">
    <name type="scientific">Ensete ventricosum</name>
    <name type="common">Abyssinian banana</name>
    <name type="synonym">Musa ensete</name>
    <dbReference type="NCBI Taxonomy" id="4639"/>
    <lineage>
        <taxon>Eukaryota</taxon>
        <taxon>Viridiplantae</taxon>
        <taxon>Streptophyta</taxon>
        <taxon>Embryophyta</taxon>
        <taxon>Tracheophyta</taxon>
        <taxon>Spermatophyta</taxon>
        <taxon>Magnoliopsida</taxon>
        <taxon>Liliopsida</taxon>
        <taxon>Zingiberales</taxon>
        <taxon>Musaceae</taxon>
        <taxon>Ensete</taxon>
    </lineage>
</organism>
<proteinExistence type="predicted"/>
<name>A0A426XB85_ENSVE</name>
<protein>
    <submittedName>
        <fullName evidence="1">Uncharacterized protein</fullName>
    </submittedName>
</protein>
<evidence type="ECO:0000313" key="2">
    <source>
        <dbReference type="Proteomes" id="UP000287651"/>
    </source>
</evidence>
<dbReference type="AlphaFoldDB" id="A0A426XB85"/>
<dbReference type="Proteomes" id="UP000287651">
    <property type="component" value="Unassembled WGS sequence"/>
</dbReference>
<dbReference type="EMBL" id="AMZH03023227">
    <property type="protein sequence ID" value="RRT36700.1"/>
    <property type="molecule type" value="Genomic_DNA"/>
</dbReference>
<evidence type="ECO:0000313" key="1">
    <source>
        <dbReference type="EMBL" id="RRT36700.1"/>
    </source>
</evidence>
<reference evidence="1 2" key="1">
    <citation type="journal article" date="2014" name="Agronomy (Basel)">
        <title>A Draft Genome Sequence for Ensete ventricosum, the Drought-Tolerant Tree Against Hunger.</title>
        <authorList>
            <person name="Harrison J."/>
            <person name="Moore K.A."/>
            <person name="Paszkiewicz K."/>
            <person name="Jones T."/>
            <person name="Grant M."/>
            <person name="Ambacheew D."/>
            <person name="Muzemil S."/>
            <person name="Studholme D.J."/>
        </authorList>
    </citation>
    <scope>NUCLEOTIDE SEQUENCE [LARGE SCALE GENOMIC DNA]</scope>
</reference>
<gene>
    <name evidence="1" type="ORF">B296_00055413</name>
</gene>